<dbReference type="AlphaFoldDB" id="A0AAD9YUZ3"/>
<evidence type="ECO:0000313" key="1">
    <source>
        <dbReference type="EMBL" id="KAK2776059.1"/>
    </source>
</evidence>
<sequence>MQHWPQFLALPLTNHNQSRIDERYQVARDSNDMTRDSRHWPHRRPLLQVPLPSGTVKFNHLQDTDMDMPLVLDMPRVRSSQPVTGSASHVADRNTSLASPIPWPSHCNRNRKSAPILGVSLQHTAHPWSWCICPCINPNRHVKECPGPLKIIVVSDGKTLDDIPLPLLESLED</sequence>
<name>A0AAD9YUZ3_COLKA</name>
<dbReference type="EMBL" id="VYYT01000031">
    <property type="protein sequence ID" value="KAK2776059.1"/>
    <property type="molecule type" value="Genomic_DNA"/>
</dbReference>
<proteinExistence type="predicted"/>
<dbReference type="Proteomes" id="UP001281614">
    <property type="component" value="Unassembled WGS sequence"/>
</dbReference>
<evidence type="ECO:0000313" key="2">
    <source>
        <dbReference type="Proteomes" id="UP001281614"/>
    </source>
</evidence>
<accession>A0AAD9YUZ3</accession>
<organism evidence="1 2">
    <name type="scientific">Colletotrichum kahawae</name>
    <name type="common">Coffee berry disease fungus</name>
    <dbReference type="NCBI Taxonomy" id="34407"/>
    <lineage>
        <taxon>Eukaryota</taxon>
        <taxon>Fungi</taxon>
        <taxon>Dikarya</taxon>
        <taxon>Ascomycota</taxon>
        <taxon>Pezizomycotina</taxon>
        <taxon>Sordariomycetes</taxon>
        <taxon>Hypocreomycetidae</taxon>
        <taxon>Glomerellales</taxon>
        <taxon>Glomerellaceae</taxon>
        <taxon>Colletotrichum</taxon>
        <taxon>Colletotrichum gloeosporioides species complex</taxon>
    </lineage>
</organism>
<gene>
    <name evidence="1" type="ORF">CKAH01_12583</name>
</gene>
<comment type="caution">
    <text evidence="1">The sequence shown here is derived from an EMBL/GenBank/DDBJ whole genome shotgun (WGS) entry which is preliminary data.</text>
</comment>
<protein>
    <submittedName>
        <fullName evidence="1">Uncharacterized protein</fullName>
    </submittedName>
</protein>
<keyword evidence="2" id="KW-1185">Reference proteome</keyword>
<reference evidence="1" key="1">
    <citation type="submission" date="2023-02" db="EMBL/GenBank/DDBJ databases">
        <title>Colletotrichum kahawae CIFC_Que2 genome sequencing and assembly.</title>
        <authorList>
            <person name="Baroncelli R."/>
        </authorList>
    </citation>
    <scope>NUCLEOTIDE SEQUENCE</scope>
    <source>
        <strain evidence="1">CIFC_Que2</strain>
    </source>
</reference>